<evidence type="ECO:0000313" key="2">
    <source>
        <dbReference type="Proteomes" id="UP000191285"/>
    </source>
</evidence>
<sequence>MVDMKKINTQSIHAHAVYALSEVKQPEVCPLISQHGLPKQRVPEQPSQGPGTKEAHYIARRMRYEEEPDTEPESAPGIAPGHSPTFYPKEMSAFGHKLFQRPRPKFSTDSTIELISILYLMTNVEATDTETAREATLAIEVFKDGHPTFFERHSPVLRNMIWFFIARFDFHIASESLPVHNTFESPELAMLRTQVVCSFIHQYEDMFVRLFSPGVHKSQMRDANLDIFPRAEGVMMIRLGTTILYWYLKDFYVARVGIRQRKDSQTQKRTLEELAKFEIPRRCIKTTIDYRSHFSLEDLGLSLAILANTPVPPPTLERPLVRMDQYENSVIGLDDASIDLNLSSKAQKIPLSLEPRTLSATKIVKDSMRTHLGTGKSQEDPMKMELIKSNQAFNSSTLLQDQIRSQKKFSQIVRQPIERPAELPSLGKVDYLRILDQVIDMANTRYPERYGLFLKTCIKNANADMNLRSKIIGSLNPKVILAFQNGIHDVGDLIEIGGQPDRFDGPGVYLHILWKFDKLFWLYIGQSMVLKARISDHNSICHRTRHPSMHYTVWDFSDGIKSLFVSLASFCKDTWPGVQSQPQVFEGDSKEYMLNILEMWMCCSFQTLGAVHLPFSDSEPKPWAGRHLNIAVPLWQRFSHEPRDFKIDGLDRLDFQEHLHSQDPMIRSWAKDLRDSYNTLRNSPSLQVRSYYFEQQRKAGLIASQGKVQLRRFEKYGILLNNRVLAKAKRTPKGGCSVSFGDFFFTIRNDTGIRPGDEVSIQAFLTEHPHPDRYAQLALATDPASRLLVGLTSSKWEGWLSSDGDKNVFKMNTLVDIFERVPSGESRLFERRWQRATVSVGSKRQTIYT</sequence>
<reference evidence="2" key="1">
    <citation type="journal article" date="2017" name="Nat. Microbiol.">
        <title>Global analysis of biosynthetic gene clusters reveals vast potential of secondary metabolite production in Penicillium species.</title>
        <authorList>
            <person name="Nielsen J.C."/>
            <person name="Grijseels S."/>
            <person name="Prigent S."/>
            <person name="Ji B."/>
            <person name="Dainat J."/>
            <person name="Nielsen K.F."/>
            <person name="Frisvad J.C."/>
            <person name="Workman M."/>
            <person name="Nielsen J."/>
        </authorList>
    </citation>
    <scope>NUCLEOTIDE SEQUENCE [LARGE SCALE GENOMIC DNA]</scope>
    <source>
        <strain evidence="2">IBT 24891</strain>
    </source>
</reference>
<proteinExistence type="predicted"/>
<comment type="caution">
    <text evidence="1">The sequence shown here is derived from an EMBL/GenBank/DDBJ whole genome shotgun (WGS) entry which is preliminary data.</text>
</comment>
<keyword evidence="2" id="KW-1185">Reference proteome</keyword>
<dbReference type="AlphaFoldDB" id="A0A1V6SRJ8"/>
<dbReference type="STRING" id="303698.A0A1V6SRJ8"/>
<dbReference type="Proteomes" id="UP000191285">
    <property type="component" value="Unassembled WGS sequence"/>
</dbReference>
<name>A0A1V6SRJ8_9EURO</name>
<accession>A0A1V6SRJ8</accession>
<dbReference type="EMBL" id="MLKD01000023">
    <property type="protein sequence ID" value="OQE16665.1"/>
    <property type="molecule type" value="Genomic_DNA"/>
</dbReference>
<protein>
    <submittedName>
        <fullName evidence="1">Uncharacterized protein</fullName>
    </submittedName>
</protein>
<organism evidence="1 2">
    <name type="scientific">Penicillium steckii</name>
    <dbReference type="NCBI Taxonomy" id="303698"/>
    <lineage>
        <taxon>Eukaryota</taxon>
        <taxon>Fungi</taxon>
        <taxon>Dikarya</taxon>
        <taxon>Ascomycota</taxon>
        <taxon>Pezizomycotina</taxon>
        <taxon>Eurotiomycetes</taxon>
        <taxon>Eurotiomycetidae</taxon>
        <taxon>Eurotiales</taxon>
        <taxon>Aspergillaceae</taxon>
        <taxon>Penicillium</taxon>
    </lineage>
</organism>
<gene>
    <name evidence="1" type="ORF">PENSTE_c023G09063</name>
</gene>
<evidence type="ECO:0000313" key="1">
    <source>
        <dbReference type="EMBL" id="OQE16665.1"/>
    </source>
</evidence>
<dbReference type="OrthoDB" id="5412936at2759"/>